<organism evidence="3">
    <name type="scientific">hydrothermal vent metagenome</name>
    <dbReference type="NCBI Taxonomy" id="652676"/>
    <lineage>
        <taxon>unclassified sequences</taxon>
        <taxon>metagenomes</taxon>
        <taxon>ecological metagenomes</taxon>
    </lineage>
</organism>
<gene>
    <name evidence="3" type="ORF">MNBD_NITROSPINAE04-2751</name>
</gene>
<feature type="non-terminal residue" evidence="3">
    <location>
        <position position="1"/>
    </location>
</feature>
<dbReference type="EMBL" id="UOGA01000250">
    <property type="protein sequence ID" value="VAX23588.1"/>
    <property type="molecule type" value="Genomic_DNA"/>
</dbReference>
<dbReference type="InterPro" id="IPR000089">
    <property type="entry name" value="Biotin_lipoyl"/>
</dbReference>
<accession>A0A3B1CHY8</accession>
<evidence type="ECO:0000259" key="2">
    <source>
        <dbReference type="PROSITE" id="PS50968"/>
    </source>
</evidence>
<reference evidence="3" key="1">
    <citation type="submission" date="2018-06" db="EMBL/GenBank/DDBJ databases">
        <authorList>
            <person name="Zhirakovskaya E."/>
        </authorList>
    </citation>
    <scope>NUCLEOTIDE SEQUENCE</scope>
</reference>
<dbReference type="Pfam" id="PF00364">
    <property type="entry name" value="Biotin_lipoyl"/>
    <property type="match status" value="1"/>
</dbReference>
<dbReference type="PANTHER" id="PTHR45266:SF3">
    <property type="entry name" value="OXALOACETATE DECARBOXYLASE ALPHA CHAIN"/>
    <property type="match status" value="1"/>
</dbReference>
<evidence type="ECO:0000313" key="3">
    <source>
        <dbReference type="EMBL" id="VAX23588.1"/>
    </source>
</evidence>
<name>A0A3B1CHY8_9ZZZZ</name>
<dbReference type="InterPro" id="IPR011053">
    <property type="entry name" value="Single_hybrid_motif"/>
</dbReference>
<dbReference type="Gene3D" id="2.40.50.100">
    <property type="match status" value="1"/>
</dbReference>
<sequence length="55" mass="6236">EEGDIVRPGQSLCVIEAMKLMNEIECDVEGRVVSIFPENGKPVEFDMPLFEIEPR</sequence>
<dbReference type="SUPFAM" id="SSF51230">
    <property type="entry name" value="Single hybrid motif"/>
    <property type="match status" value="1"/>
</dbReference>
<dbReference type="CDD" id="cd06850">
    <property type="entry name" value="biotinyl_domain"/>
    <property type="match status" value="1"/>
</dbReference>
<dbReference type="InterPro" id="IPR050709">
    <property type="entry name" value="Biotin_Carboxyl_Carrier/Decarb"/>
</dbReference>
<keyword evidence="1" id="KW-0092">Biotin</keyword>
<dbReference type="AlphaFoldDB" id="A0A3B1CHY8"/>
<proteinExistence type="predicted"/>
<evidence type="ECO:0000256" key="1">
    <source>
        <dbReference type="ARBA" id="ARBA00023267"/>
    </source>
</evidence>
<dbReference type="PANTHER" id="PTHR45266">
    <property type="entry name" value="OXALOACETATE DECARBOXYLASE ALPHA CHAIN"/>
    <property type="match status" value="1"/>
</dbReference>
<dbReference type="PROSITE" id="PS50968">
    <property type="entry name" value="BIOTINYL_LIPOYL"/>
    <property type="match status" value="1"/>
</dbReference>
<protein>
    <submittedName>
        <fullName evidence="3">Biotin carboxyl carrier protein of acetyl-CoA carboxylase</fullName>
    </submittedName>
</protein>
<feature type="domain" description="Lipoyl-binding" evidence="2">
    <location>
        <begin position="1"/>
        <end position="53"/>
    </location>
</feature>